<organism evidence="8 9">
    <name type="scientific">Psylliodes chrysocephalus</name>
    <dbReference type="NCBI Taxonomy" id="3402493"/>
    <lineage>
        <taxon>Eukaryota</taxon>
        <taxon>Metazoa</taxon>
        <taxon>Ecdysozoa</taxon>
        <taxon>Arthropoda</taxon>
        <taxon>Hexapoda</taxon>
        <taxon>Insecta</taxon>
        <taxon>Pterygota</taxon>
        <taxon>Neoptera</taxon>
        <taxon>Endopterygota</taxon>
        <taxon>Coleoptera</taxon>
        <taxon>Polyphaga</taxon>
        <taxon>Cucujiformia</taxon>
        <taxon>Chrysomeloidea</taxon>
        <taxon>Chrysomelidae</taxon>
        <taxon>Galerucinae</taxon>
        <taxon>Alticini</taxon>
        <taxon>Psylliodes</taxon>
    </lineage>
</organism>
<dbReference type="PROSITE" id="PS50052">
    <property type="entry name" value="GUANYLATE_KINASE_2"/>
    <property type="match status" value="1"/>
</dbReference>
<accession>A0A9P0D6E4</accession>
<dbReference type="InterPro" id="IPR008144">
    <property type="entry name" value="Guanylate_kin-like_dom"/>
</dbReference>
<dbReference type="GO" id="GO:0005524">
    <property type="term" value="F:ATP binding"/>
    <property type="evidence" value="ECO:0007669"/>
    <property type="project" value="UniProtKB-KW"/>
</dbReference>
<evidence type="ECO:0000256" key="5">
    <source>
        <dbReference type="ARBA" id="ARBA00022777"/>
    </source>
</evidence>
<evidence type="ECO:0000256" key="6">
    <source>
        <dbReference type="ARBA" id="ARBA00022840"/>
    </source>
</evidence>
<evidence type="ECO:0000256" key="4">
    <source>
        <dbReference type="ARBA" id="ARBA00022741"/>
    </source>
</evidence>
<dbReference type="EC" id="2.7.4.8" evidence="2"/>
<dbReference type="Proteomes" id="UP001153636">
    <property type="component" value="Chromosome 7"/>
</dbReference>
<evidence type="ECO:0000256" key="3">
    <source>
        <dbReference type="ARBA" id="ARBA00022679"/>
    </source>
</evidence>
<keyword evidence="5" id="KW-0418">Kinase</keyword>
<dbReference type="EMBL" id="OV651819">
    <property type="protein sequence ID" value="CAH1113251.1"/>
    <property type="molecule type" value="Genomic_DNA"/>
</dbReference>
<keyword evidence="3" id="KW-0808">Transferase</keyword>
<dbReference type="PROSITE" id="PS00856">
    <property type="entry name" value="GUANYLATE_KINASE_1"/>
    <property type="match status" value="1"/>
</dbReference>
<keyword evidence="9" id="KW-1185">Reference proteome</keyword>
<dbReference type="SMART" id="SM00072">
    <property type="entry name" value="GuKc"/>
    <property type="match status" value="1"/>
</dbReference>
<dbReference type="OrthoDB" id="6334211at2759"/>
<evidence type="ECO:0000256" key="2">
    <source>
        <dbReference type="ARBA" id="ARBA00012961"/>
    </source>
</evidence>
<dbReference type="Pfam" id="PF00625">
    <property type="entry name" value="Guanylate_kin"/>
    <property type="match status" value="1"/>
</dbReference>
<dbReference type="CDD" id="cd00071">
    <property type="entry name" value="GMPK"/>
    <property type="match status" value="1"/>
</dbReference>
<evidence type="ECO:0000313" key="9">
    <source>
        <dbReference type="Proteomes" id="UP001153636"/>
    </source>
</evidence>
<evidence type="ECO:0000313" key="8">
    <source>
        <dbReference type="EMBL" id="CAH1113251.1"/>
    </source>
</evidence>
<dbReference type="InterPro" id="IPR008145">
    <property type="entry name" value="GK/Ca_channel_bsu"/>
</dbReference>
<dbReference type="SUPFAM" id="SSF52540">
    <property type="entry name" value="P-loop containing nucleoside triphosphate hydrolases"/>
    <property type="match status" value="1"/>
</dbReference>
<dbReference type="InterPro" id="IPR020590">
    <property type="entry name" value="Guanylate_kinase_CS"/>
</dbReference>
<keyword evidence="4" id="KW-0547">Nucleotide-binding</keyword>
<evidence type="ECO:0000259" key="7">
    <source>
        <dbReference type="PROSITE" id="PS50052"/>
    </source>
</evidence>
<dbReference type="PANTHER" id="PTHR23117:SF13">
    <property type="entry name" value="GUANYLATE KINASE"/>
    <property type="match status" value="1"/>
</dbReference>
<gene>
    <name evidence="8" type="ORF">PSYICH_LOCUS13136</name>
</gene>
<dbReference type="InterPro" id="IPR027417">
    <property type="entry name" value="P-loop_NTPase"/>
</dbReference>
<dbReference type="FunFam" id="3.40.50.300:FF:000776">
    <property type="entry name" value="Guanylate kinase 2"/>
    <property type="match status" value="1"/>
</dbReference>
<dbReference type="NCBIfam" id="TIGR03263">
    <property type="entry name" value="guanyl_kin"/>
    <property type="match status" value="1"/>
</dbReference>
<name>A0A9P0D6E4_9CUCU</name>
<dbReference type="AlphaFoldDB" id="A0A9P0D6E4"/>
<proteinExistence type="inferred from homology"/>
<dbReference type="GO" id="GO:0005829">
    <property type="term" value="C:cytosol"/>
    <property type="evidence" value="ECO:0007669"/>
    <property type="project" value="TreeGrafter"/>
</dbReference>
<sequence length="224" mass="24984">MFSECKVFANKICRFQQNGITAFSKMAAMIRPLIVCGPSGVGKSTLVSKILEEFPDRFGFSVSHTTRQPRPGEQDGVHYHFTDPETMTQAIKEGKFLENAVFGGNMYGTSKKAVEKIAAQGKVCILDIDVQGVIQVKTTDLNPWSIFIRPPNVEALRHRLTGRKTETAESLLKRLGKAEEEIEYGTQPGNFDLVIVNDNVERAYGEFKQFIVKNVLVFKGNGHL</sequence>
<feature type="domain" description="Guanylate kinase-like" evidence="7">
    <location>
        <begin position="30"/>
        <end position="212"/>
    </location>
</feature>
<keyword evidence="6" id="KW-0067">ATP-binding</keyword>
<reference evidence="8" key="1">
    <citation type="submission" date="2022-01" db="EMBL/GenBank/DDBJ databases">
        <authorList>
            <person name="King R."/>
        </authorList>
    </citation>
    <scope>NUCLEOTIDE SEQUENCE</scope>
</reference>
<dbReference type="PANTHER" id="PTHR23117">
    <property type="entry name" value="GUANYLATE KINASE-RELATED"/>
    <property type="match status" value="1"/>
</dbReference>
<protein>
    <recommendedName>
        <fullName evidence="2">guanylate kinase</fullName>
        <ecNumber evidence="2">2.7.4.8</ecNumber>
    </recommendedName>
</protein>
<dbReference type="InterPro" id="IPR017665">
    <property type="entry name" value="Guanylate_kinase"/>
</dbReference>
<evidence type="ECO:0000256" key="1">
    <source>
        <dbReference type="ARBA" id="ARBA00005790"/>
    </source>
</evidence>
<dbReference type="GO" id="GO:0004385">
    <property type="term" value="F:GMP kinase activity"/>
    <property type="evidence" value="ECO:0007669"/>
    <property type="project" value="UniProtKB-EC"/>
</dbReference>
<comment type="similarity">
    <text evidence="1">Belongs to the guanylate kinase family.</text>
</comment>
<dbReference type="Gene3D" id="3.40.50.300">
    <property type="entry name" value="P-loop containing nucleotide triphosphate hydrolases"/>
    <property type="match status" value="1"/>
</dbReference>